<dbReference type="Proteomes" id="UP000318582">
    <property type="component" value="Unassembled WGS sequence"/>
</dbReference>
<dbReference type="PANTHER" id="PTHR14465">
    <property type="entry name" value="IQ DOMAIN-CONTAINING PROTEIN H"/>
    <property type="match status" value="1"/>
</dbReference>
<evidence type="ECO:0000313" key="3">
    <source>
        <dbReference type="EMBL" id="TPX62359.1"/>
    </source>
</evidence>
<evidence type="ECO:0000259" key="2">
    <source>
        <dbReference type="Pfam" id="PF24923"/>
    </source>
</evidence>
<protein>
    <recommendedName>
        <fullName evidence="2">IQCH-like ATP-grasp domain-containing protein</fullName>
    </recommendedName>
</protein>
<feature type="compositionally biased region" description="Basic and acidic residues" evidence="1">
    <location>
        <begin position="1404"/>
        <end position="1414"/>
    </location>
</feature>
<feature type="domain" description="IQCH-like ATP-grasp" evidence="2">
    <location>
        <begin position="695"/>
        <end position="833"/>
    </location>
</feature>
<dbReference type="Pfam" id="PF24923">
    <property type="entry name" value="ATP-grasp_IQCH"/>
    <property type="match status" value="1"/>
</dbReference>
<reference evidence="3 4" key="1">
    <citation type="journal article" date="2019" name="Sci. Rep.">
        <title>Comparative genomics of chytrid fungi reveal insights into the obligate biotrophic and pathogenic lifestyle of Synchytrium endobioticum.</title>
        <authorList>
            <person name="van de Vossenberg B.T.L.H."/>
            <person name="Warris S."/>
            <person name="Nguyen H.D.T."/>
            <person name="van Gent-Pelzer M.P.E."/>
            <person name="Joly D.L."/>
            <person name="van de Geest H.C."/>
            <person name="Bonants P.J.M."/>
            <person name="Smith D.S."/>
            <person name="Levesque C.A."/>
            <person name="van der Lee T.A.J."/>
        </authorList>
    </citation>
    <scope>NUCLEOTIDE SEQUENCE [LARGE SCALE GENOMIC DNA]</scope>
    <source>
        <strain evidence="3 4">CBS 809.83</strain>
    </source>
</reference>
<feature type="region of interest" description="Disordered" evidence="1">
    <location>
        <begin position="1156"/>
        <end position="1184"/>
    </location>
</feature>
<feature type="region of interest" description="Disordered" evidence="1">
    <location>
        <begin position="617"/>
        <end position="638"/>
    </location>
</feature>
<feature type="compositionally biased region" description="Polar residues" evidence="1">
    <location>
        <begin position="626"/>
        <end position="638"/>
    </location>
</feature>
<dbReference type="InterPro" id="IPR038752">
    <property type="entry name" value="IQCH"/>
</dbReference>
<feature type="region of interest" description="Disordered" evidence="1">
    <location>
        <begin position="155"/>
        <end position="177"/>
    </location>
</feature>
<feature type="region of interest" description="Disordered" evidence="1">
    <location>
        <begin position="1339"/>
        <end position="1421"/>
    </location>
</feature>
<dbReference type="InterPro" id="IPR056855">
    <property type="entry name" value="ATP-grasp_IQCH"/>
</dbReference>
<proteinExistence type="predicted"/>
<gene>
    <name evidence="3" type="ORF">PhCBS80983_g00560</name>
</gene>
<dbReference type="STRING" id="109895.A0A507EDU5"/>
<dbReference type="EMBL" id="QEAQ01000003">
    <property type="protein sequence ID" value="TPX62359.1"/>
    <property type="molecule type" value="Genomic_DNA"/>
</dbReference>
<organism evidence="3 4">
    <name type="scientific">Powellomyces hirtus</name>
    <dbReference type="NCBI Taxonomy" id="109895"/>
    <lineage>
        <taxon>Eukaryota</taxon>
        <taxon>Fungi</taxon>
        <taxon>Fungi incertae sedis</taxon>
        <taxon>Chytridiomycota</taxon>
        <taxon>Chytridiomycota incertae sedis</taxon>
        <taxon>Chytridiomycetes</taxon>
        <taxon>Spizellomycetales</taxon>
        <taxon>Powellomycetaceae</taxon>
        <taxon>Powellomyces</taxon>
    </lineage>
</organism>
<evidence type="ECO:0000313" key="4">
    <source>
        <dbReference type="Proteomes" id="UP000318582"/>
    </source>
</evidence>
<feature type="compositionally biased region" description="Polar residues" evidence="1">
    <location>
        <begin position="156"/>
        <end position="166"/>
    </location>
</feature>
<feature type="region of interest" description="Disordered" evidence="1">
    <location>
        <begin position="1212"/>
        <end position="1236"/>
    </location>
</feature>
<name>A0A507EDU5_9FUNG</name>
<dbReference type="PANTHER" id="PTHR14465:SF0">
    <property type="entry name" value="IQ DOMAIN-CONTAINING PROTEIN H"/>
    <property type="match status" value="1"/>
</dbReference>
<comment type="caution">
    <text evidence="3">The sequence shown here is derived from an EMBL/GenBank/DDBJ whole genome shotgun (WGS) entry which is preliminary data.</text>
</comment>
<feature type="compositionally biased region" description="Acidic residues" evidence="1">
    <location>
        <begin position="1224"/>
        <end position="1236"/>
    </location>
</feature>
<evidence type="ECO:0000256" key="1">
    <source>
        <dbReference type="SAM" id="MobiDB-lite"/>
    </source>
</evidence>
<sequence length="1421" mass="159777">MPVETMLPRLRAGEILSIVPGQNFILRTGLTSLINRGFFPHDADFSRFISLKPDAGSRRDFVVRCLPRADVGLVTQQRMDMEDGRPPPLHVTAIPKSDLGSAAELRDEHHVDRKHYGGKRVLTTVADDRHWRYVRPSQRVRVQTPVEFAKHRFTEPTKTPVQSEIAPSTKDDSSEAGSDVDLFQVEAHRAVTARLIAASRDGPLLAITLGKIARHAPAFLEYRKSCPENWEAVDRVVTKFELFMQDYAVPYADLITKEVTILSAAPVKPRFTKSEILSCIANSAEVQQIISTPGQRYRGRDGINAAAAKIQGTFRMWIMRRMQFWHLDRVWATNIFIKFWKVKIMRRNVQQQVRKQYLKVHLKRFHRLLLRLKDEMWGVMAHKRIVIQLVPSKLMSEANNASHDLSVGRTFLLTDPLVETIFVTPAVDEIRTEYYKRILACTFPDHNPMDENRVRFIVPEAAYCFPDTAPLASMLLCSRKALASLRKMCQGKTSMIICDVVGEAEVTLSSVLSIPILGPTPEAYDKHLSTRARARTFLKAAGVPVAPALESHAIDESEMNLHIVKAISMFSEVPLWQLCPDPWVNVVDHREWDGPHAILDPANLTFCKDLYEPAIPSMDDDPQALSRPTSTKTSSTMKAHSNLTVSIAAYNRPVTAPPVPQQRPKTARRGMIAAHLQMARHEIPEQTQILIPRYAWADLARDWIKSGGILMAMPNRDARELKSLDVGIDVDMNGKWKFIAIGESILNKVTFKPTALVVSHLDADLHDEVSPLLDRIVARCTANGIVGTLTVQFLLWRDTDQANSTRHLWATHLRPHLTVALLRAATVLLATGSKSDQRDWKAKFPRTDIPLHIRYAPGARFMDQSRIRTSFHTKKIASLTAVESRTSVYIYELEHSQIAVMKRAAVAAMLLNRGIGFDIWTRTGLLYPELDSGWEGMFPFICVAENYEAALENAVRNLLQINTMLDDCTAECIDQDGSVYRNNFVSVAARLLYEIQSIKTVKTPPPICTTSRTVSPVVQKAFTDLGIMVVKPTVSEPPVSLFRGKTKFKVGEEDTGSDSDPEIVDPVDSTIKFTKIVRAQSAAPTAASDLSMLVSLYYPVPIIKPREATMAALKRRAHAAELRKNRRRAGFSAVTAALLGEGISSDFASTHDDTFLHPPLSPPFSRKQSEKMARGMSGKQRRGRAMLDRMEKEMDERTKKGLMPEMHTYRSKLTNSGRDRREEATEEEEEHNEGFEEEIAAREAARAKAATAQKEGQPSRVFFVKTVSGLPPQPPLDVDTVLEKLRDVAERGDRLSEFFDERMHNSQKILEEHHKTHLVMLEARKTDAEARAAQTKVLNRRAEARNGSGKESPPPPPNYLSMRRASSFPAQERRPSISRDIFDALKPTTGDSGLFASSPLQRRMSRESSKRDMQKTNVLLD</sequence>
<keyword evidence="4" id="KW-1185">Reference proteome</keyword>
<accession>A0A507EDU5</accession>
<feature type="compositionally biased region" description="Basic and acidic residues" evidence="1">
    <location>
        <begin position="1371"/>
        <end position="1383"/>
    </location>
</feature>